<evidence type="ECO:0000313" key="3">
    <source>
        <dbReference type="EMBL" id="MBV4485085.1"/>
    </source>
</evidence>
<gene>
    <name evidence="3" type="ORF">HU727_005740</name>
    <name evidence="2" type="ORF">HU727_03550</name>
</gene>
<protein>
    <submittedName>
        <fullName evidence="2">Uncharacterized protein</fullName>
    </submittedName>
</protein>
<feature type="compositionally biased region" description="Low complexity" evidence="1">
    <location>
        <begin position="17"/>
        <end position="27"/>
    </location>
</feature>
<dbReference type="EMBL" id="JABWQP010000001">
    <property type="protein sequence ID" value="MBC3340704.1"/>
    <property type="molecule type" value="Genomic_DNA"/>
</dbReference>
<reference evidence="2 4" key="1">
    <citation type="journal article" date="2020" name="Microorganisms">
        <title>Reliable Identification of Environmental Pseudomonas Isolates Using the rpoD Gene.</title>
        <authorList>
            <consortium name="The Broad Institute Genome Sequencing Platform"/>
            <person name="Girard L."/>
            <person name="Lood C."/>
            <person name="Rokni-Zadeh H."/>
            <person name="van Noort V."/>
            <person name="Lavigne R."/>
            <person name="De Mot R."/>
        </authorList>
    </citation>
    <scope>NUCLEOTIDE SEQUENCE</scope>
    <source>
        <strain evidence="2 4">SWRI153</strain>
    </source>
</reference>
<evidence type="ECO:0000256" key="1">
    <source>
        <dbReference type="SAM" id="MobiDB-lite"/>
    </source>
</evidence>
<proteinExistence type="predicted"/>
<name>A0A923JDS9_9PSED</name>
<evidence type="ECO:0000313" key="4">
    <source>
        <dbReference type="Proteomes" id="UP000648816"/>
    </source>
</evidence>
<organism evidence="2">
    <name type="scientific">Pseudomonas khorasanensis</name>
    <dbReference type="NCBI Taxonomy" id="2745508"/>
    <lineage>
        <taxon>Bacteria</taxon>
        <taxon>Pseudomonadati</taxon>
        <taxon>Pseudomonadota</taxon>
        <taxon>Gammaproteobacteria</taxon>
        <taxon>Pseudomonadales</taxon>
        <taxon>Pseudomonadaceae</taxon>
        <taxon>Pseudomonas</taxon>
    </lineage>
</organism>
<reference evidence="2" key="2">
    <citation type="submission" date="2020-07" db="EMBL/GenBank/DDBJ databases">
        <authorList>
            <person name="Lood C."/>
            <person name="Girard L."/>
        </authorList>
    </citation>
    <scope>NUCLEOTIDE SEQUENCE</scope>
    <source>
        <strain evidence="2">SWRI153</strain>
    </source>
</reference>
<comment type="caution">
    <text evidence="2">The sequence shown here is derived from an EMBL/GenBank/DDBJ whole genome shotgun (WGS) entry which is preliminary data.</text>
</comment>
<dbReference type="AlphaFoldDB" id="A0A923JDS9"/>
<accession>A0A923JDS9</accession>
<reference evidence="3" key="3">
    <citation type="submission" date="2021-06" db="EMBL/GenBank/DDBJ databases">
        <title>Updating the genus Pseudomonas: Description of 43 new species and partition of the Pseudomonas putida group.</title>
        <authorList>
            <person name="Girard L."/>
            <person name="Lood C."/>
            <person name="Vandamme P."/>
            <person name="Rokni-Zadeh H."/>
            <person name="Van Noort V."/>
            <person name="Hofte M."/>
            <person name="Lavigne R."/>
            <person name="De Mot R."/>
        </authorList>
    </citation>
    <scope>NUCLEOTIDE SEQUENCE</scope>
    <source>
        <strain evidence="3">SWRI153</strain>
    </source>
</reference>
<evidence type="ECO:0000313" key="2">
    <source>
        <dbReference type="EMBL" id="MBC3340704.1"/>
    </source>
</evidence>
<dbReference type="RefSeq" id="WP_186529015.1">
    <property type="nucleotide sequence ID" value="NZ_JABWQP020000001.1"/>
</dbReference>
<dbReference type="Proteomes" id="UP000648816">
    <property type="component" value="Unassembled WGS sequence"/>
</dbReference>
<sequence>MNAKVEGSTSAQKVSPASARSARSARNSRVDPAKIPAQNLPGGDLRIPIASLTAPLEYQIPQPPVQYARDRLTVDLRVKGTATLIPIVPKLDLGPVADRVWPLPLFIPLSRLEELATPEAPTEWELIYQLFANGSNPGPRVVTEYHIDKTKPYKTKTPETDYSPPAISFPADLPPTKDIDDAYLGANPTGIKVTVTLAANTNPSDVCDVYWGVPSDPAYATPVMKDIPLLASGEILIPVDIFQKSTEGLNTLTFIVRDLAGNISKQSKPNQRNVRRLAPPVPLPPVVPLADGTDGDTLINMADCKLGVTIEVPVPLPNSPSDTIIAKWQGISLPEQRVGTSTILIFPVDYTTVIKVAYGSTDGQVPTTVSYEMFRGSGDPIATEKANITVDISYPGPVNPDEPSEVNPLLELPRLVSSQGVDNELDDNDHGKDAKIFIQLYDAPPTESAQSVTVFYDDKELTPPWLLQPGEEGEEIGPFTVPWSVIEEKLIADVMIKWRLTAVGGANPVFSNKETVVVDITKIDLPKVLVQRLIFDEISCPTLNFLPVDDPSFPGDGTNRRNLKVIIPFSASLIDGRTVTLKWQGYEDESATIPIEGTLVTRDIAISGTVPPEGIETDIGAYMTHFKPVSNGYGKLTYTITDVVPASDAAVHFVFLLDNDTDYCEIANPVP</sequence>
<feature type="region of interest" description="Disordered" evidence="1">
    <location>
        <begin position="1"/>
        <end position="39"/>
    </location>
</feature>
<dbReference type="EMBL" id="JABWQP020000001">
    <property type="protein sequence ID" value="MBV4485085.1"/>
    <property type="molecule type" value="Genomic_DNA"/>
</dbReference>
<keyword evidence="4" id="KW-1185">Reference proteome</keyword>